<dbReference type="FunFam" id="3.30.300.30:FF:000008">
    <property type="entry name" value="2,3-dihydroxybenzoate-AMP ligase"/>
    <property type="match status" value="1"/>
</dbReference>
<dbReference type="PROSITE" id="PS00455">
    <property type="entry name" value="AMP_BINDING"/>
    <property type="match status" value="1"/>
</dbReference>
<dbReference type="EMBL" id="CP002299">
    <property type="protein sequence ID" value="ADP84698.1"/>
    <property type="molecule type" value="Genomic_DNA"/>
</dbReference>
<reference evidence="5 6" key="1">
    <citation type="submission" date="2010-10" db="EMBL/GenBank/DDBJ databases">
        <title>Complete sequence of Frankia sp. EuI1c.</title>
        <authorList>
            <consortium name="US DOE Joint Genome Institute"/>
            <person name="Lucas S."/>
            <person name="Copeland A."/>
            <person name="Lapidus A."/>
            <person name="Cheng J.-F."/>
            <person name="Bruce D."/>
            <person name="Goodwin L."/>
            <person name="Pitluck S."/>
            <person name="Chertkov O."/>
            <person name="Detter J.C."/>
            <person name="Han C."/>
            <person name="Tapia R."/>
            <person name="Land M."/>
            <person name="Hauser L."/>
            <person name="Jeffries C."/>
            <person name="Kyrpides N."/>
            <person name="Ivanova N."/>
            <person name="Mikhailova N."/>
            <person name="Beauchemin N."/>
            <person name="Sen A."/>
            <person name="Sur S.A."/>
            <person name="Gtari M."/>
            <person name="Wall L."/>
            <person name="Tisa L."/>
            <person name="Woyke T."/>
        </authorList>
    </citation>
    <scope>NUCLEOTIDE SEQUENCE [LARGE SCALE GENOMIC DNA]</scope>
    <source>
        <strain evidence="6">DSM 45817 / CECT 9037 / EuI1c</strain>
    </source>
</reference>
<dbReference type="Proteomes" id="UP000002484">
    <property type="component" value="Chromosome"/>
</dbReference>
<dbReference type="InParanoid" id="E3JCA9"/>
<protein>
    <submittedName>
        <fullName evidence="5">AMP-dependent synthetase and ligase</fullName>
    </submittedName>
</protein>
<dbReference type="SUPFAM" id="SSF56801">
    <property type="entry name" value="Acetyl-CoA synthetase-like"/>
    <property type="match status" value="1"/>
</dbReference>
<comment type="similarity">
    <text evidence="1">Belongs to the ATP-dependent AMP-binding enzyme family.</text>
</comment>
<dbReference type="RefSeq" id="WP_013427809.1">
    <property type="nucleotide sequence ID" value="NC_014666.1"/>
</dbReference>
<accession>E3JCA9</accession>
<dbReference type="GO" id="GO:0016877">
    <property type="term" value="F:ligase activity, forming carbon-sulfur bonds"/>
    <property type="evidence" value="ECO:0007669"/>
    <property type="project" value="UniProtKB-ARBA"/>
</dbReference>
<dbReference type="STRING" id="298654.FraEuI1c_6729"/>
<feature type="domain" description="AMP-binding enzyme C-terminal" evidence="4">
    <location>
        <begin position="466"/>
        <end position="541"/>
    </location>
</feature>
<evidence type="ECO:0000256" key="2">
    <source>
        <dbReference type="ARBA" id="ARBA00022598"/>
    </source>
</evidence>
<proteinExistence type="inferred from homology"/>
<dbReference type="PANTHER" id="PTHR43767:SF11">
    <property type="entry name" value="MEDIUM-CHAIN-FATTY-ACID--COA LIGASE"/>
    <property type="match status" value="1"/>
</dbReference>
<dbReference type="KEGG" id="fri:FraEuI1c_6729"/>
<keyword evidence="6" id="KW-1185">Reference proteome</keyword>
<name>E3JCA9_PSEI1</name>
<dbReference type="InterPro" id="IPR050237">
    <property type="entry name" value="ATP-dep_AMP-bd_enzyme"/>
</dbReference>
<dbReference type="eggNOG" id="COG0318">
    <property type="taxonomic scope" value="Bacteria"/>
</dbReference>
<feature type="domain" description="AMP-dependent synthetase/ligase" evidence="3">
    <location>
        <begin position="17"/>
        <end position="410"/>
    </location>
</feature>
<dbReference type="HOGENOM" id="CLU_000022_59_5_11"/>
<evidence type="ECO:0000259" key="4">
    <source>
        <dbReference type="Pfam" id="PF13193"/>
    </source>
</evidence>
<organism evidence="5 6">
    <name type="scientific">Pseudofrankia inefficax (strain DSM 45817 / CECT 9037 / DDB 130130 / EuI1c)</name>
    <name type="common">Frankia inefficax</name>
    <dbReference type="NCBI Taxonomy" id="298654"/>
    <lineage>
        <taxon>Bacteria</taxon>
        <taxon>Bacillati</taxon>
        <taxon>Actinomycetota</taxon>
        <taxon>Actinomycetes</taxon>
        <taxon>Frankiales</taxon>
        <taxon>Frankiaceae</taxon>
        <taxon>Pseudofrankia</taxon>
    </lineage>
</organism>
<dbReference type="NCBIfam" id="NF004837">
    <property type="entry name" value="PRK06187.1"/>
    <property type="match status" value="1"/>
</dbReference>
<dbReference type="Gene3D" id="3.30.300.30">
    <property type="match status" value="1"/>
</dbReference>
<evidence type="ECO:0000313" key="6">
    <source>
        <dbReference type="Proteomes" id="UP000002484"/>
    </source>
</evidence>
<evidence type="ECO:0000313" key="5">
    <source>
        <dbReference type="EMBL" id="ADP84698.1"/>
    </source>
</evidence>
<dbReference type="InterPro" id="IPR025110">
    <property type="entry name" value="AMP-bd_C"/>
</dbReference>
<dbReference type="InterPro" id="IPR000873">
    <property type="entry name" value="AMP-dep_synth/lig_dom"/>
</dbReference>
<dbReference type="FunCoup" id="E3JCA9">
    <property type="interactions" value="7"/>
</dbReference>
<gene>
    <name evidence="5" type="ordered locus">FraEuI1c_6729</name>
</gene>
<dbReference type="PANTHER" id="PTHR43767">
    <property type="entry name" value="LONG-CHAIN-FATTY-ACID--COA LIGASE"/>
    <property type="match status" value="1"/>
</dbReference>
<evidence type="ECO:0000256" key="1">
    <source>
        <dbReference type="ARBA" id="ARBA00006432"/>
    </source>
</evidence>
<dbReference type="Gene3D" id="3.40.50.12780">
    <property type="entry name" value="N-terminal domain of ligase-like"/>
    <property type="match status" value="1"/>
</dbReference>
<dbReference type="InterPro" id="IPR020845">
    <property type="entry name" value="AMP-binding_CS"/>
</dbReference>
<dbReference type="OrthoDB" id="9803968at2"/>
<evidence type="ECO:0000259" key="3">
    <source>
        <dbReference type="Pfam" id="PF00501"/>
    </source>
</evidence>
<dbReference type="Pfam" id="PF00501">
    <property type="entry name" value="AMP-binding"/>
    <property type="match status" value="1"/>
</dbReference>
<dbReference type="CDD" id="cd12119">
    <property type="entry name" value="ttLC_FACS_AlkK_like"/>
    <property type="match status" value="1"/>
</dbReference>
<dbReference type="InterPro" id="IPR042099">
    <property type="entry name" value="ANL_N_sf"/>
</dbReference>
<keyword evidence="2 5" id="KW-0436">Ligase</keyword>
<dbReference type="AlphaFoldDB" id="E3JCA9"/>
<dbReference type="Pfam" id="PF13193">
    <property type="entry name" value="AMP-binding_C"/>
    <property type="match status" value="1"/>
</dbReference>
<dbReference type="InterPro" id="IPR045851">
    <property type="entry name" value="AMP-bd_C_sf"/>
</dbReference>
<sequence length="564" mass="59971">MISTMQDVPLGIRRLLEHAVTVYPDQKLFTAQGDGSLTVATFAEAGANAARLAHGLTELGVTAGDRVATLMWNNEEHIEAYFAVPAMGAVLHTLNLRLPGEQIAFIANHAEDRVLLVDHTLLPALVALLPAMKTVEHVVVNHGALDAAAVGTDLPALASAAGRPVEVHDYASLIAGRPDTFDWPEVPETTAAAMCYTSGTTGDPKGVVFSHRSIFLNAMGSALPSMMGISSADRVLAIVPQFHVLSWGLPYIAFLGGTELVLPGPFLQAEPLAKMIQKTRVNKAAGVPTIWQGLLAYLEANPGAADVSSLKEAVVGGSACPPSLMEAYDRLGITLIHAYGMTETSPLVTVARPPAGLSPEEAWPYRLTQGRFVANVAARLVGAGGEILPWDGVSAGELELRGPWIAGSYYSGGAATGAAAADPEKFHDGWLRTGDVGHISPDGYLTLTDRAKDVIKSGGEWISSVELENLLMAHPAVAEASVIGVPDDRWGERPFALVVLRPGVEATFPELREFLSGKVARWQVPERWQVIAEVPKTSVGKFDKRRLRQQYAVGELVAELVPAP</sequence>